<gene>
    <name evidence="2" type="ORF">GALL_134680</name>
</gene>
<name>A0A1J5SSD2_9ZZZZ</name>
<dbReference type="PANTHER" id="PTHR38731">
    <property type="entry name" value="LIPL45-RELATED LIPOPROTEIN-RELATED"/>
    <property type="match status" value="1"/>
</dbReference>
<protein>
    <submittedName>
        <fullName evidence="2">FecR protein</fullName>
    </submittedName>
</protein>
<evidence type="ECO:0000259" key="1">
    <source>
        <dbReference type="Pfam" id="PF04773"/>
    </source>
</evidence>
<dbReference type="InterPro" id="IPR006860">
    <property type="entry name" value="FecR"/>
</dbReference>
<evidence type="ECO:0000313" key="2">
    <source>
        <dbReference type="EMBL" id="OIR04532.1"/>
    </source>
</evidence>
<reference evidence="2" key="1">
    <citation type="submission" date="2016-10" db="EMBL/GenBank/DDBJ databases">
        <title>Sequence of Gallionella enrichment culture.</title>
        <authorList>
            <person name="Poehlein A."/>
            <person name="Muehling M."/>
            <person name="Daniel R."/>
        </authorList>
    </citation>
    <scope>NUCLEOTIDE SEQUENCE</scope>
</reference>
<dbReference type="AlphaFoldDB" id="A0A1J5SSD2"/>
<dbReference type="EMBL" id="MLJW01000057">
    <property type="protein sequence ID" value="OIR04532.1"/>
    <property type="molecule type" value="Genomic_DNA"/>
</dbReference>
<organism evidence="2">
    <name type="scientific">mine drainage metagenome</name>
    <dbReference type="NCBI Taxonomy" id="410659"/>
    <lineage>
        <taxon>unclassified sequences</taxon>
        <taxon>metagenomes</taxon>
        <taxon>ecological metagenomes</taxon>
    </lineage>
</organism>
<comment type="caution">
    <text evidence="2">The sequence shown here is derived from an EMBL/GenBank/DDBJ whole genome shotgun (WGS) entry which is preliminary data.</text>
</comment>
<sequence length="206" mass="22283">MWWKLCFLISLLGFSQLTLAESCNLGKVDSLHGSATVERAGRIVDVNEGIVICKGDIYRTDKTSVLQLAFRDVSRITVGKDSVFVVTEYEMYKDKPNVALFELIKGAFRAVTGTMTHGSHRYEVKTALATIGVRGTDFWGGYGLTENGLDVVMLSGKGVYVTNTQGEMVELGANGLGTTVLPATAPSTPKIWKDEKVAKAVATITP</sequence>
<dbReference type="Pfam" id="PF04773">
    <property type="entry name" value="FecR"/>
    <property type="match status" value="1"/>
</dbReference>
<proteinExistence type="predicted"/>
<feature type="domain" description="FecR protein" evidence="1">
    <location>
        <begin position="57"/>
        <end position="157"/>
    </location>
</feature>
<accession>A0A1J5SSD2</accession>